<dbReference type="RefSeq" id="WP_129747374.1">
    <property type="nucleotide sequence ID" value="NZ_JUIV01000008.1"/>
</dbReference>
<comment type="caution">
    <text evidence="1">The sequence shown here is derived from an EMBL/GenBank/DDBJ whole genome shotgun (WGS) entry which is preliminary data.</text>
</comment>
<dbReference type="Proteomes" id="UP000290433">
    <property type="component" value="Unassembled WGS sequence"/>
</dbReference>
<name>A0A444VYJ4_9FLAO</name>
<evidence type="ECO:0000313" key="2">
    <source>
        <dbReference type="Proteomes" id="UP000290433"/>
    </source>
</evidence>
<dbReference type="OrthoDB" id="962559at2"/>
<dbReference type="EMBL" id="JUIV01000008">
    <property type="protein sequence ID" value="RYJ38582.1"/>
    <property type="molecule type" value="Genomic_DNA"/>
</dbReference>
<reference evidence="1 2" key="1">
    <citation type="submission" date="2014-12" db="EMBL/GenBank/DDBJ databases">
        <title>Genome sequence of Flavobacterium anhuiense RCM74.</title>
        <authorList>
            <person name="Kim J.F."/>
            <person name="Song J.Y."/>
            <person name="Kwak M.-J."/>
            <person name="Lee S.-W."/>
        </authorList>
    </citation>
    <scope>NUCLEOTIDE SEQUENCE [LARGE SCALE GENOMIC DNA]</scope>
    <source>
        <strain evidence="1 2">RCM74</strain>
    </source>
</reference>
<gene>
    <name evidence="1" type="ORF">NU08_2559</name>
</gene>
<evidence type="ECO:0000313" key="1">
    <source>
        <dbReference type="EMBL" id="RYJ38582.1"/>
    </source>
</evidence>
<accession>A0A444VYJ4</accession>
<protein>
    <submittedName>
        <fullName evidence="1">Uncharacterized protein</fullName>
    </submittedName>
</protein>
<dbReference type="AlphaFoldDB" id="A0A444VYJ4"/>
<organism evidence="1 2">
    <name type="scientific">Flavobacterium anhuiense</name>
    <dbReference type="NCBI Taxonomy" id="459526"/>
    <lineage>
        <taxon>Bacteria</taxon>
        <taxon>Pseudomonadati</taxon>
        <taxon>Bacteroidota</taxon>
        <taxon>Flavobacteriia</taxon>
        <taxon>Flavobacteriales</taxon>
        <taxon>Flavobacteriaceae</taxon>
        <taxon>Flavobacterium</taxon>
    </lineage>
</organism>
<proteinExistence type="predicted"/>
<sequence>MKTNNIEGLTMFEINVLIQQGGKFIMFPFIVSEMVKKTKEPNVYFIRPNEGTFKYALRHFFLNLSLSWRIFPYAPIYVVKSLFYFLKGGKDYTQNILNELKKNHPIYHPDLQYLQ</sequence>